<dbReference type="KEGG" id="pgm:PGRAT_23975"/>
<dbReference type="HOGENOM" id="CLU_2772015_0_0_9"/>
<reference evidence="1 2" key="1">
    <citation type="submission" date="2014-08" db="EMBL/GenBank/DDBJ databases">
        <title>Comparative genomics of the Paenibacillus odorifer group.</title>
        <authorList>
            <person name="den Bakker H.C."/>
            <person name="Tsai Y.-C."/>
            <person name="Martin N."/>
            <person name="Korlach J."/>
            <person name="Wiedmann M."/>
        </authorList>
    </citation>
    <scope>NUCLEOTIDE SEQUENCE [LARGE SCALE GENOMIC DNA]</scope>
    <source>
        <strain evidence="1 2">DSM 15220</strain>
    </source>
</reference>
<evidence type="ECO:0000313" key="1">
    <source>
        <dbReference type="EMBL" id="AIQ70351.1"/>
    </source>
</evidence>
<keyword evidence="2" id="KW-1185">Reference proteome</keyword>
<protein>
    <submittedName>
        <fullName evidence="1">Uncharacterized protein</fullName>
    </submittedName>
</protein>
<dbReference type="Proteomes" id="UP000029500">
    <property type="component" value="Chromosome"/>
</dbReference>
<dbReference type="OrthoDB" id="2664645at2"/>
<gene>
    <name evidence="1" type="ORF">PGRAT_23975</name>
</gene>
<sequence length="69" mass="7815">MTVVKKIELSIDLTKPADELIETIISVLSFYPGRQHEILEKVDHTVGEMLAAIQPKEEPEPKEKLKEST</sequence>
<name>A0A089M971_9BACL</name>
<dbReference type="RefSeq" id="WP_025707297.1">
    <property type="nucleotide sequence ID" value="NZ_CP009287.1"/>
</dbReference>
<proteinExistence type="predicted"/>
<organism evidence="1 2">
    <name type="scientific">Paenibacillus graminis</name>
    <dbReference type="NCBI Taxonomy" id="189425"/>
    <lineage>
        <taxon>Bacteria</taxon>
        <taxon>Bacillati</taxon>
        <taxon>Bacillota</taxon>
        <taxon>Bacilli</taxon>
        <taxon>Bacillales</taxon>
        <taxon>Paenibacillaceae</taxon>
        <taxon>Paenibacillus</taxon>
    </lineage>
</organism>
<dbReference type="eggNOG" id="ENOG50306QK">
    <property type="taxonomic scope" value="Bacteria"/>
</dbReference>
<dbReference type="AlphaFoldDB" id="A0A089M971"/>
<dbReference type="EMBL" id="CP009287">
    <property type="protein sequence ID" value="AIQ70351.1"/>
    <property type="molecule type" value="Genomic_DNA"/>
</dbReference>
<accession>A0A089M971</accession>
<evidence type="ECO:0000313" key="2">
    <source>
        <dbReference type="Proteomes" id="UP000029500"/>
    </source>
</evidence>